<dbReference type="RefSeq" id="WP_017449933.1">
    <property type="nucleotide sequence ID" value="NZ_CP008956.1"/>
</dbReference>
<feature type="chain" id="PRO_5026661546" evidence="1">
    <location>
        <begin position="21"/>
        <end position="309"/>
    </location>
</feature>
<dbReference type="InterPro" id="IPR006311">
    <property type="entry name" value="TAT_signal"/>
</dbReference>
<dbReference type="InterPro" id="IPR032466">
    <property type="entry name" value="Metal_Hydrolase"/>
</dbReference>
<name>A0A6M3ZXY6_9BURK</name>
<sequence length="309" mass="33729">MLSRRHFLAGSLLACSGLRAALAQSVPNSAGQQPPRLAAPALSCDSHHHIYDARFPVSPHWRGGRPDGATVADYRLLMAKLGIARHVVVQPSTYGSDNRCLLDALHQFGTRARGIVVIEDEVPMAQLQEMHQLGVRGVRVNFLSPQTWGITTVERLRRTAEKIAPLGWHVQVLMSGAQIAEHEAVLAGLPTPVVIDHLGRIPQPAGLDHPGAQAILRLLRQGHTWIKLSEAYADTLQGPPDYPDTSLLARAYVQAAPQRAIWGSDWPHPTEKIKPDDAVLFDLLSAWAPDAATREQILVHNPAALFGFT</sequence>
<feature type="signal peptide" evidence="1">
    <location>
        <begin position="1"/>
        <end position="20"/>
    </location>
</feature>
<dbReference type="Gene3D" id="3.20.20.140">
    <property type="entry name" value="Metal-dependent hydrolases"/>
    <property type="match status" value="1"/>
</dbReference>
<reference evidence="3 4" key="1">
    <citation type="journal article" date="2012" name="J. Bacteriol.">
        <title>Genome sequence of the pathogenic Herbaspirillum seropedicae strain Os34, isolated from rice roots.</title>
        <authorList>
            <person name="Ye W."/>
            <person name="Ye S."/>
            <person name="Liu J."/>
            <person name="Chang S."/>
            <person name="Chen M."/>
            <person name="Zhu B."/>
            <person name="Guo L."/>
            <person name="An Q."/>
        </authorList>
    </citation>
    <scope>NUCLEOTIDE SEQUENCE [LARGE SCALE GENOMIC DNA]</scope>
    <source>
        <strain evidence="3 4">Os34</strain>
    </source>
</reference>
<proteinExistence type="predicted"/>
<evidence type="ECO:0000259" key="2">
    <source>
        <dbReference type="Pfam" id="PF04909"/>
    </source>
</evidence>
<dbReference type="GO" id="GO:0016787">
    <property type="term" value="F:hydrolase activity"/>
    <property type="evidence" value="ECO:0007669"/>
    <property type="project" value="UniProtKB-KW"/>
</dbReference>
<organism evidence="3 4">
    <name type="scientific">Herbaspirillum rubrisubalbicans Os34</name>
    <dbReference type="NCBI Taxonomy" id="1235827"/>
    <lineage>
        <taxon>Bacteria</taxon>
        <taxon>Pseudomonadati</taxon>
        <taxon>Pseudomonadota</taxon>
        <taxon>Betaproteobacteria</taxon>
        <taxon>Burkholderiales</taxon>
        <taxon>Oxalobacteraceae</taxon>
        <taxon>Herbaspirillum</taxon>
    </lineage>
</organism>
<dbReference type="SUPFAM" id="SSF51556">
    <property type="entry name" value="Metallo-dependent hydrolases"/>
    <property type="match status" value="1"/>
</dbReference>
<feature type="domain" description="Amidohydrolase-related" evidence="2">
    <location>
        <begin position="44"/>
        <end position="308"/>
    </location>
</feature>
<evidence type="ECO:0000256" key="1">
    <source>
        <dbReference type="SAM" id="SignalP"/>
    </source>
</evidence>
<evidence type="ECO:0000313" key="3">
    <source>
        <dbReference type="EMBL" id="QJQ03514.1"/>
    </source>
</evidence>
<dbReference type="InterPro" id="IPR006680">
    <property type="entry name" value="Amidohydro-rel"/>
</dbReference>
<dbReference type="InterPro" id="IPR052358">
    <property type="entry name" value="Aro_Compnd_Degr_Hydrolases"/>
</dbReference>
<protein>
    <submittedName>
        <fullName evidence="3">2-pyrone-4,6-dicarboxylate hydrolase</fullName>
    </submittedName>
</protein>
<gene>
    <name evidence="3" type="ORF">C798_25735</name>
</gene>
<dbReference type="PROSITE" id="PS51318">
    <property type="entry name" value="TAT"/>
    <property type="match status" value="1"/>
</dbReference>
<dbReference type="EMBL" id="CP008956">
    <property type="protein sequence ID" value="QJQ03514.1"/>
    <property type="molecule type" value="Genomic_DNA"/>
</dbReference>
<dbReference type="Proteomes" id="UP000501648">
    <property type="component" value="Chromosome"/>
</dbReference>
<dbReference type="Pfam" id="PF04909">
    <property type="entry name" value="Amidohydro_2"/>
    <property type="match status" value="1"/>
</dbReference>
<dbReference type="PANTHER" id="PTHR35563:SF2">
    <property type="entry name" value="BARREL METAL-DEPENDENT HYDROLASE, PUTATIVE (AFU_ORTHOLOGUE AFUA_1G16240)-RELATED"/>
    <property type="match status" value="1"/>
</dbReference>
<dbReference type="AlphaFoldDB" id="A0A6M3ZXY6"/>
<accession>A0A6M3ZXY6</accession>
<keyword evidence="1" id="KW-0732">Signal</keyword>
<keyword evidence="3" id="KW-0378">Hydrolase</keyword>
<dbReference type="PANTHER" id="PTHR35563">
    <property type="entry name" value="BARREL METAL-DEPENDENT HYDROLASE, PUTATIVE (AFU_ORTHOLOGUE AFUA_1G16240)-RELATED"/>
    <property type="match status" value="1"/>
</dbReference>
<evidence type="ECO:0000313" key="4">
    <source>
        <dbReference type="Proteomes" id="UP000501648"/>
    </source>
</evidence>